<keyword evidence="8" id="KW-1185">Reference proteome</keyword>
<evidence type="ECO:0000256" key="1">
    <source>
        <dbReference type="ARBA" id="ARBA00001231"/>
    </source>
</evidence>
<dbReference type="SUPFAM" id="SSF51445">
    <property type="entry name" value="(Trans)glycosidases"/>
    <property type="match status" value="1"/>
</dbReference>
<dbReference type="NCBIfam" id="NF003740">
    <property type="entry name" value="PRK05337.1"/>
    <property type="match status" value="1"/>
</dbReference>
<dbReference type="RefSeq" id="WP_420904120.1">
    <property type="nucleotide sequence ID" value="NZ_BAAFGK010000002.1"/>
</dbReference>
<name>A0ABQ0C699_9PROT</name>
<dbReference type="InterPro" id="IPR017853">
    <property type="entry name" value="GH"/>
</dbReference>
<keyword evidence="5 7" id="KW-0326">Glycosidase</keyword>
<dbReference type="Proteomes" id="UP001628193">
    <property type="component" value="Unassembled WGS sequence"/>
</dbReference>
<accession>A0ABQ0C699</accession>
<dbReference type="EC" id="3.2.1.52" evidence="3"/>
<evidence type="ECO:0000256" key="5">
    <source>
        <dbReference type="ARBA" id="ARBA00023295"/>
    </source>
</evidence>
<gene>
    <name evidence="7" type="primary">nagZ</name>
    <name evidence="7" type="ORF">SIID45300_00720</name>
</gene>
<evidence type="ECO:0000256" key="4">
    <source>
        <dbReference type="ARBA" id="ARBA00022801"/>
    </source>
</evidence>
<comment type="caution">
    <text evidence="7">The sequence shown here is derived from an EMBL/GenBank/DDBJ whole genome shotgun (WGS) entry which is preliminary data.</text>
</comment>
<comment type="similarity">
    <text evidence="2">Belongs to the glycosyl hydrolase 3 family.</text>
</comment>
<proteinExistence type="inferred from homology"/>
<dbReference type="InterPro" id="IPR050226">
    <property type="entry name" value="NagZ_Beta-hexosaminidase"/>
</dbReference>
<evidence type="ECO:0000259" key="6">
    <source>
        <dbReference type="Pfam" id="PF00933"/>
    </source>
</evidence>
<comment type="catalytic activity">
    <reaction evidence="1">
        <text>Hydrolysis of terminal non-reducing N-acetyl-D-hexosamine residues in N-acetyl-beta-D-hexosaminides.</text>
        <dbReference type="EC" id="3.2.1.52"/>
    </reaction>
</comment>
<protein>
    <recommendedName>
        <fullName evidence="3">beta-N-acetylhexosaminidase</fullName>
        <ecNumber evidence="3">3.2.1.52</ecNumber>
    </recommendedName>
</protein>
<evidence type="ECO:0000313" key="7">
    <source>
        <dbReference type="EMBL" id="GAB0056413.1"/>
    </source>
</evidence>
<dbReference type="GO" id="GO:0004563">
    <property type="term" value="F:beta-N-acetylhexosaminidase activity"/>
    <property type="evidence" value="ECO:0007669"/>
    <property type="project" value="UniProtKB-EC"/>
</dbReference>
<dbReference type="Pfam" id="PF00933">
    <property type="entry name" value="Glyco_hydro_3"/>
    <property type="match status" value="1"/>
</dbReference>
<dbReference type="PANTHER" id="PTHR30480:SF13">
    <property type="entry name" value="BETA-HEXOSAMINIDASE"/>
    <property type="match status" value="1"/>
</dbReference>
<dbReference type="Gene3D" id="3.20.20.300">
    <property type="entry name" value="Glycoside hydrolase, family 3, N-terminal domain"/>
    <property type="match status" value="1"/>
</dbReference>
<dbReference type="InterPro" id="IPR036962">
    <property type="entry name" value="Glyco_hydro_3_N_sf"/>
</dbReference>
<evidence type="ECO:0000256" key="3">
    <source>
        <dbReference type="ARBA" id="ARBA00012663"/>
    </source>
</evidence>
<keyword evidence="4 7" id="KW-0378">Hydrolase</keyword>
<feature type="domain" description="Glycoside hydrolase family 3 N-terminal" evidence="6">
    <location>
        <begin position="17"/>
        <end position="309"/>
    </location>
</feature>
<reference evidence="7 8" key="1">
    <citation type="submission" date="2024-09" db="EMBL/GenBank/DDBJ databases">
        <title>Draft genome sequence of Candidatus Magnetaquicoccaceae bacterium FCR-1.</title>
        <authorList>
            <person name="Shimoshige H."/>
            <person name="Shimamura S."/>
            <person name="Taoka A."/>
            <person name="Kobayashi H."/>
            <person name="Maekawa T."/>
        </authorList>
    </citation>
    <scope>NUCLEOTIDE SEQUENCE [LARGE SCALE GENOMIC DNA]</scope>
    <source>
        <strain evidence="7 8">FCR-1</strain>
    </source>
</reference>
<dbReference type="PANTHER" id="PTHR30480">
    <property type="entry name" value="BETA-HEXOSAMINIDASE-RELATED"/>
    <property type="match status" value="1"/>
</dbReference>
<dbReference type="InterPro" id="IPR001764">
    <property type="entry name" value="Glyco_hydro_3_N"/>
</dbReference>
<evidence type="ECO:0000256" key="2">
    <source>
        <dbReference type="ARBA" id="ARBA00005336"/>
    </source>
</evidence>
<sequence>MKPQIHLIIALQGPELSESETTFLNRVRPAGVILFGRNLSAGLKQTTALIKAIGKTAGAPTIWIDQEGGRVQRLRDPLTRHPSPYQFALLARTDPIRAERLLFTAGRLCGEELRALGIGVNCAPVLDIREAGADPVIGDRAFGAHFSEVIMNATSWLHGFRQTGVMAIGKHFPGHGAARADSHLTLPILDKSLKSLQKWELNPFRAMLDFLPGLMTAHIAMPQIDDGVPATWSRSLLHKLLRQKWRYPGVIVSDALEMGALNGSMEERARRAILAGCDLVLCCTGRMEDNEAVIEGIERASRTLDVGEDEASRRRIRHVLAPYRLEPGAIRRLLKDPGYRKRRAQVEAVAEEAFAVDPTAPGIPSTRTHHE</sequence>
<organism evidence="7 8">
    <name type="scientific">Candidatus Magnetaquiglobus chichijimensis</name>
    <dbReference type="NCBI Taxonomy" id="3141448"/>
    <lineage>
        <taxon>Bacteria</taxon>
        <taxon>Pseudomonadati</taxon>
        <taxon>Pseudomonadota</taxon>
        <taxon>Magnetococcia</taxon>
        <taxon>Magnetococcales</taxon>
        <taxon>Candidatus Magnetaquicoccaceae</taxon>
        <taxon>Candidatus Magnetaquiglobus</taxon>
    </lineage>
</organism>
<evidence type="ECO:0000313" key="8">
    <source>
        <dbReference type="Proteomes" id="UP001628193"/>
    </source>
</evidence>
<dbReference type="EMBL" id="BAAFGK010000002">
    <property type="protein sequence ID" value="GAB0056413.1"/>
    <property type="molecule type" value="Genomic_DNA"/>
</dbReference>